<evidence type="ECO:0000313" key="1">
    <source>
        <dbReference type="EMBL" id="KAF9481896.1"/>
    </source>
</evidence>
<evidence type="ECO:0000313" key="2">
    <source>
        <dbReference type="Proteomes" id="UP000807469"/>
    </source>
</evidence>
<protein>
    <submittedName>
        <fullName evidence="1">Uncharacterized protein</fullName>
    </submittedName>
</protein>
<organism evidence="1 2">
    <name type="scientific">Pholiota conissans</name>
    <dbReference type="NCBI Taxonomy" id="109636"/>
    <lineage>
        <taxon>Eukaryota</taxon>
        <taxon>Fungi</taxon>
        <taxon>Dikarya</taxon>
        <taxon>Basidiomycota</taxon>
        <taxon>Agaricomycotina</taxon>
        <taxon>Agaricomycetes</taxon>
        <taxon>Agaricomycetidae</taxon>
        <taxon>Agaricales</taxon>
        <taxon>Agaricineae</taxon>
        <taxon>Strophariaceae</taxon>
        <taxon>Pholiota</taxon>
    </lineage>
</organism>
<dbReference type="AlphaFoldDB" id="A0A9P6CVM0"/>
<keyword evidence="2" id="KW-1185">Reference proteome</keyword>
<accession>A0A9P6CVM0</accession>
<sequence>MERMHGGDDSERRERAKTGVKMAKWISDIGGRVRWSRTHFYPSMTESERTKKICGYALNEVESERGMEDAREQPGNDGYRRRGWKRIRRTANAESTSGPDAGCSLEVGRLWSQSSARLMRAAYRTRLKLTHRARHVIVTITLNLVYRGCSVSDKIQLVIWRVLTMYEDNDCSVQSLSLRKRVEMGMKRDVCEVEEGAERV</sequence>
<proteinExistence type="predicted"/>
<dbReference type="EMBL" id="MU155172">
    <property type="protein sequence ID" value="KAF9481896.1"/>
    <property type="molecule type" value="Genomic_DNA"/>
</dbReference>
<gene>
    <name evidence="1" type="ORF">BDN70DRAFT_892948</name>
</gene>
<comment type="caution">
    <text evidence="1">The sequence shown here is derived from an EMBL/GenBank/DDBJ whole genome shotgun (WGS) entry which is preliminary data.</text>
</comment>
<dbReference type="Proteomes" id="UP000807469">
    <property type="component" value="Unassembled WGS sequence"/>
</dbReference>
<name>A0A9P6CVM0_9AGAR</name>
<reference evidence="1" key="1">
    <citation type="submission" date="2020-11" db="EMBL/GenBank/DDBJ databases">
        <authorList>
            <consortium name="DOE Joint Genome Institute"/>
            <person name="Ahrendt S."/>
            <person name="Riley R."/>
            <person name="Andreopoulos W."/>
            <person name="Labutti K."/>
            <person name="Pangilinan J."/>
            <person name="Ruiz-Duenas F.J."/>
            <person name="Barrasa J.M."/>
            <person name="Sanchez-Garcia M."/>
            <person name="Camarero S."/>
            <person name="Miyauchi S."/>
            <person name="Serrano A."/>
            <person name="Linde D."/>
            <person name="Babiker R."/>
            <person name="Drula E."/>
            <person name="Ayuso-Fernandez I."/>
            <person name="Pacheco R."/>
            <person name="Padilla G."/>
            <person name="Ferreira P."/>
            <person name="Barriuso J."/>
            <person name="Kellner H."/>
            <person name="Castanera R."/>
            <person name="Alfaro M."/>
            <person name="Ramirez L."/>
            <person name="Pisabarro A.G."/>
            <person name="Kuo A."/>
            <person name="Tritt A."/>
            <person name="Lipzen A."/>
            <person name="He G."/>
            <person name="Yan M."/>
            <person name="Ng V."/>
            <person name="Cullen D."/>
            <person name="Martin F."/>
            <person name="Rosso M.-N."/>
            <person name="Henrissat B."/>
            <person name="Hibbett D."/>
            <person name="Martinez A.T."/>
            <person name="Grigoriev I.V."/>
        </authorList>
    </citation>
    <scope>NUCLEOTIDE SEQUENCE</scope>
    <source>
        <strain evidence="1">CIRM-BRFM 674</strain>
    </source>
</reference>